<comment type="caution">
    <text evidence="8">The sequence shown here is derived from an EMBL/GenBank/DDBJ whole genome shotgun (WGS) entry which is preliminary data.</text>
</comment>
<feature type="domain" description="RagB/SusD" evidence="6">
    <location>
        <begin position="262"/>
        <end position="502"/>
    </location>
</feature>
<dbReference type="SUPFAM" id="SSF48452">
    <property type="entry name" value="TPR-like"/>
    <property type="match status" value="1"/>
</dbReference>
<dbReference type="CDD" id="cd08977">
    <property type="entry name" value="SusD"/>
    <property type="match status" value="1"/>
</dbReference>
<keyword evidence="5" id="KW-0998">Cell outer membrane</keyword>
<comment type="subcellular location">
    <subcellularLocation>
        <location evidence="1">Cell outer membrane</location>
    </subcellularLocation>
</comment>
<protein>
    <submittedName>
        <fullName evidence="8">RagB/SusD family nutrient uptake outer membrane protein</fullName>
    </submittedName>
</protein>
<dbReference type="InterPro" id="IPR011990">
    <property type="entry name" value="TPR-like_helical_dom_sf"/>
</dbReference>
<dbReference type="Gene3D" id="1.25.40.390">
    <property type="match status" value="1"/>
</dbReference>
<dbReference type="EMBL" id="JAVRHN010000013">
    <property type="protein sequence ID" value="MDT0687688.1"/>
    <property type="molecule type" value="Genomic_DNA"/>
</dbReference>
<keyword evidence="9" id="KW-1185">Reference proteome</keyword>
<gene>
    <name evidence="8" type="ORF">RM541_15065</name>
</gene>
<accession>A0ABU3DVM1</accession>
<reference evidence="8 9" key="1">
    <citation type="submission" date="2023-09" db="EMBL/GenBank/DDBJ databases">
        <authorList>
            <person name="Rey-Velasco X."/>
        </authorList>
    </citation>
    <scope>NUCLEOTIDE SEQUENCE [LARGE SCALE GENOMIC DNA]</scope>
    <source>
        <strain evidence="8 9">F225</strain>
    </source>
</reference>
<comment type="similarity">
    <text evidence="2">Belongs to the SusD family.</text>
</comment>
<feature type="domain" description="SusD-like N-terminal" evidence="7">
    <location>
        <begin position="40"/>
        <end position="224"/>
    </location>
</feature>
<evidence type="ECO:0000313" key="8">
    <source>
        <dbReference type="EMBL" id="MDT0687688.1"/>
    </source>
</evidence>
<evidence type="ECO:0000259" key="6">
    <source>
        <dbReference type="Pfam" id="PF07980"/>
    </source>
</evidence>
<evidence type="ECO:0000313" key="9">
    <source>
        <dbReference type="Proteomes" id="UP001253848"/>
    </source>
</evidence>
<dbReference type="Pfam" id="PF07980">
    <property type="entry name" value="SusD_RagB"/>
    <property type="match status" value="1"/>
</dbReference>
<dbReference type="InterPro" id="IPR033985">
    <property type="entry name" value="SusD-like_N"/>
</dbReference>
<evidence type="ECO:0000256" key="4">
    <source>
        <dbReference type="ARBA" id="ARBA00023136"/>
    </source>
</evidence>
<keyword evidence="4" id="KW-0472">Membrane</keyword>
<evidence type="ECO:0000256" key="5">
    <source>
        <dbReference type="ARBA" id="ARBA00023237"/>
    </source>
</evidence>
<name>A0ABU3DVM1_9FLAO</name>
<evidence type="ECO:0000256" key="1">
    <source>
        <dbReference type="ARBA" id="ARBA00004442"/>
    </source>
</evidence>
<keyword evidence="3" id="KW-0732">Signal</keyword>
<evidence type="ECO:0000256" key="3">
    <source>
        <dbReference type="ARBA" id="ARBA00022729"/>
    </source>
</evidence>
<dbReference type="RefSeq" id="WP_311500962.1">
    <property type="nucleotide sequence ID" value="NZ_JAVRHN010000013.1"/>
</dbReference>
<evidence type="ECO:0000259" key="7">
    <source>
        <dbReference type="Pfam" id="PF14322"/>
    </source>
</evidence>
<sequence>MKKIKIILMSFVTLFAVNGCDEEDFALSNPSGLSPETYFRTEAQVQSAVNAIYANMQTIGLYTRLYFFEMDNMSHENAGNPQLEADKRAFLEYSFDASHPPISWYWDSCYRGINKANFVINNEERINAIPSSLLSDEKKARFIGEAKYMRAFYYFLLVTRFGDIPLITDIPDDGSGFPRTPREQVYDQIVTDLNDASQSLWEKDRTENGRATQGAAYALLGKTHLYREQYQQALDAFDDIYGEYSLEDDYFANFREEEEFGPESIFEVQFDDDLGNSAVWNSNSSGEDANEVTFRGQEYGFNDWFNVYPSEDLLDEYEEGDIRFDETFYTDGDSWAGETVIRTGPAPSPVPEGETYIPLERRAAWRKYQNYYKDVNEDQASGINMKVIRYADVLLMMAEAENALGNQSEAIGYINEVRERAELDPLPMDLSQEEVFDAIVHERMVELAGEQVRFPDLVRWGLAADYLSEYGFQAGKNELWPIPNDEISANENIGQEDQNPGY</sequence>
<dbReference type="Pfam" id="PF14322">
    <property type="entry name" value="SusD-like_3"/>
    <property type="match status" value="1"/>
</dbReference>
<evidence type="ECO:0000256" key="2">
    <source>
        <dbReference type="ARBA" id="ARBA00006275"/>
    </source>
</evidence>
<dbReference type="Proteomes" id="UP001253848">
    <property type="component" value="Unassembled WGS sequence"/>
</dbReference>
<organism evidence="8 9">
    <name type="scientific">Autumnicola psychrophila</name>
    <dbReference type="NCBI Taxonomy" id="3075592"/>
    <lineage>
        <taxon>Bacteria</taxon>
        <taxon>Pseudomonadati</taxon>
        <taxon>Bacteroidota</taxon>
        <taxon>Flavobacteriia</taxon>
        <taxon>Flavobacteriales</taxon>
        <taxon>Flavobacteriaceae</taxon>
        <taxon>Autumnicola</taxon>
    </lineage>
</organism>
<proteinExistence type="inferred from homology"/>
<dbReference type="InterPro" id="IPR012944">
    <property type="entry name" value="SusD_RagB_dom"/>
</dbReference>